<dbReference type="PIRSF" id="PIRSF001123">
    <property type="entry name" value="PepA_GA"/>
    <property type="match status" value="1"/>
</dbReference>
<dbReference type="GO" id="GO:0006508">
    <property type="term" value="P:proteolysis"/>
    <property type="evidence" value="ECO:0007669"/>
    <property type="project" value="UniProtKB-KW"/>
</dbReference>
<feature type="active site" description="Proton acceptor" evidence="7">
    <location>
        <position position="212"/>
    </location>
</feature>
<keyword evidence="4 8" id="KW-0479">Metal-binding</keyword>
<dbReference type="Gene3D" id="3.40.630.10">
    <property type="entry name" value="Zn peptidases"/>
    <property type="match status" value="1"/>
</dbReference>
<dbReference type="PANTHER" id="PTHR32481:SF0">
    <property type="entry name" value="AMINOPEPTIDASE YPDE-RELATED"/>
    <property type="match status" value="1"/>
</dbReference>
<dbReference type="KEGG" id="fax:FUAX_25730"/>
<dbReference type="AlphaFoldDB" id="A0AAU9CM89"/>
<dbReference type="Pfam" id="PF05343">
    <property type="entry name" value="Peptidase_M42"/>
    <property type="match status" value="1"/>
</dbReference>
<evidence type="ECO:0000256" key="6">
    <source>
        <dbReference type="PIRNR" id="PIRNR001123"/>
    </source>
</evidence>
<keyword evidence="2" id="KW-0031">Aminopeptidase</keyword>
<gene>
    <name evidence="9" type="ORF">FUAX_25730</name>
</gene>
<dbReference type="EMBL" id="AP025314">
    <property type="protein sequence ID" value="BDD10141.1"/>
    <property type="molecule type" value="Genomic_DNA"/>
</dbReference>
<feature type="binding site" evidence="8">
    <location>
        <position position="178"/>
    </location>
    <ligand>
        <name>Zn(2+)</name>
        <dbReference type="ChEBI" id="CHEBI:29105"/>
        <label>1</label>
    </ligand>
</feature>
<feature type="binding site" evidence="8">
    <location>
        <position position="322"/>
    </location>
    <ligand>
        <name>Zn(2+)</name>
        <dbReference type="ChEBI" id="CHEBI:29105"/>
        <label>2</label>
    </ligand>
</feature>
<feature type="binding site" evidence="8">
    <location>
        <position position="178"/>
    </location>
    <ligand>
        <name>Zn(2+)</name>
        <dbReference type="ChEBI" id="CHEBI:29105"/>
        <label>2</label>
    </ligand>
</feature>
<name>A0AAU9CM89_9BACT</name>
<comment type="cofactor">
    <cofactor evidence="8">
        <name>a divalent metal cation</name>
        <dbReference type="ChEBI" id="CHEBI:60240"/>
    </cofactor>
    <text evidence="8">Binds 2 divalent metal cations per subunit.</text>
</comment>
<dbReference type="GO" id="GO:0046872">
    <property type="term" value="F:metal ion binding"/>
    <property type="evidence" value="ECO:0007669"/>
    <property type="project" value="UniProtKB-UniRule"/>
</dbReference>
<dbReference type="Gene3D" id="2.40.30.40">
    <property type="entry name" value="Peptidase M42, domain 2"/>
    <property type="match status" value="1"/>
</dbReference>
<sequence length="357" mass="39650">MDKKSKTFLYEYLNNNAPTGFETGGQRLWIDYVSEYADEYFTDTYGTAVAVVNPEAEFKVVIEAHADEIAWYVNYISEKGYLYVIRNGGSDFQIAPSMRAKVHTETGEVLPAVFGWPALHVREKGKEPKPTQENLTLDCGCTSREEVEALGIHVGAVVTFDQDLAELNEKFLVGRALDNRIGGFMIAEVLRHLREEKVHLPFGLYVTNAVQEEVGLRGASMIAHRLKPNLAIVTDVCHDTQSPLYNKIKQGDISAGKGPVLTVAPAVHNKLLTILRETATKHEIPFQRAASSRFTGTDTDAFAYSGEGVASALVSLPLKYMHTTVEMVALSDVENLVKLFFEFLKTLEPDIDLKYIG</sequence>
<dbReference type="PANTHER" id="PTHR32481">
    <property type="entry name" value="AMINOPEPTIDASE"/>
    <property type="match status" value="1"/>
</dbReference>
<evidence type="ECO:0000256" key="4">
    <source>
        <dbReference type="ARBA" id="ARBA00022723"/>
    </source>
</evidence>
<protein>
    <submittedName>
        <fullName evidence="9">Peptidase M42</fullName>
    </submittedName>
</protein>
<evidence type="ECO:0000256" key="3">
    <source>
        <dbReference type="ARBA" id="ARBA00022670"/>
    </source>
</evidence>
<dbReference type="InterPro" id="IPR023367">
    <property type="entry name" value="Peptidase_M42_dom2"/>
</dbReference>
<feature type="binding site" evidence="8">
    <location>
        <position position="235"/>
    </location>
    <ligand>
        <name>Zn(2+)</name>
        <dbReference type="ChEBI" id="CHEBI:29105"/>
        <label>1</label>
    </ligand>
</feature>
<evidence type="ECO:0000256" key="7">
    <source>
        <dbReference type="PIRSR" id="PIRSR001123-1"/>
    </source>
</evidence>
<accession>A0AAU9CM89</accession>
<evidence type="ECO:0000256" key="8">
    <source>
        <dbReference type="PIRSR" id="PIRSR001123-2"/>
    </source>
</evidence>
<dbReference type="InterPro" id="IPR008007">
    <property type="entry name" value="Peptidase_M42"/>
</dbReference>
<dbReference type="Proteomes" id="UP001348817">
    <property type="component" value="Chromosome"/>
</dbReference>
<proteinExistence type="inferred from homology"/>
<evidence type="ECO:0000313" key="10">
    <source>
        <dbReference type="Proteomes" id="UP001348817"/>
    </source>
</evidence>
<dbReference type="GO" id="GO:0004177">
    <property type="term" value="F:aminopeptidase activity"/>
    <property type="evidence" value="ECO:0007669"/>
    <property type="project" value="UniProtKB-UniRule"/>
</dbReference>
<keyword evidence="3" id="KW-0645">Protease</keyword>
<feature type="binding site" evidence="8">
    <location>
        <position position="213"/>
    </location>
    <ligand>
        <name>Zn(2+)</name>
        <dbReference type="ChEBI" id="CHEBI:29105"/>
        <label>2</label>
    </ligand>
</feature>
<organism evidence="9 10">
    <name type="scientific">Fulvitalea axinellae</name>
    <dbReference type="NCBI Taxonomy" id="1182444"/>
    <lineage>
        <taxon>Bacteria</taxon>
        <taxon>Pseudomonadati</taxon>
        <taxon>Bacteroidota</taxon>
        <taxon>Cytophagia</taxon>
        <taxon>Cytophagales</taxon>
        <taxon>Persicobacteraceae</taxon>
        <taxon>Fulvitalea</taxon>
    </lineage>
</organism>
<evidence type="ECO:0000256" key="5">
    <source>
        <dbReference type="ARBA" id="ARBA00022801"/>
    </source>
</evidence>
<evidence type="ECO:0000256" key="2">
    <source>
        <dbReference type="ARBA" id="ARBA00022438"/>
    </source>
</evidence>
<keyword evidence="10" id="KW-1185">Reference proteome</keyword>
<dbReference type="SUPFAM" id="SSF101821">
    <property type="entry name" value="Aminopeptidase/glucanase lid domain"/>
    <property type="match status" value="1"/>
</dbReference>
<dbReference type="InterPro" id="IPR051464">
    <property type="entry name" value="Peptidase_M42_aminopept"/>
</dbReference>
<dbReference type="SUPFAM" id="SSF53187">
    <property type="entry name" value="Zn-dependent exopeptidases"/>
    <property type="match status" value="1"/>
</dbReference>
<reference evidence="9 10" key="1">
    <citation type="submission" date="2021-12" db="EMBL/GenBank/DDBJ databases">
        <title>Genome sequencing of bacteria with rrn-lacking chromosome and rrn-plasmid.</title>
        <authorList>
            <person name="Anda M."/>
            <person name="Iwasaki W."/>
        </authorList>
    </citation>
    <scope>NUCLEOTIDE SEQUENCE [LARGE SCALE GENOMIC DNA]</scope>
    <source>
        <strain evidence="9 10">DSM 100852</strain>
    </source>
</reference>
<comment type="similarity">
    <text evidence="1 6">Belongs to the peptidase M42 family.</text>
</comment>
<evidence type="ECO:0000256" key="1">
    <source>
        <dbReference type="ARBA" id="ARBA00006272"/>
    </source>
</evidence>
<evidence type="ECO:0000313" key="9">
    <source>
        <dbReference type="EMBL" id="BDD10141.1"/>
    </source>
</evidence>
<keyword evidence="5" id="KW-0378">Hydrolase</keyword>
<dbReference type="RefSeq" id="WP_338391715.1">
    <property type="nucleotide sequence ID" value="NZ_AP025314.1"/>
</dbReference>
<feature type="binding site" evidence="8">
    <location>
        <position position="65"/>
    </location>
    <ligand>
        <name>Zn(2+)</name>
        <dbReference type="ChEBI" id="CHEBI:29105"/>
        <label>1</label>
    </ligand>
</feature>